<gene>
    <name evidence="3" type="ORF">NK118_05280</name>
</gene>
<evidence type="ECO:0000313" key="3">
    <source>
        <dbReference type="EMBL" id="MCP1109664.1"/>
    </source>
</evidence>
<dbReference type="EMBL" id="JAMZFV010000005">
    <property type="protein sequence ID" value="MCP1109664.1"/>
    <property type="molecule type" value="Genomic_DNA"/>
</dbReference>
<dbReference type="InterPro" id="IPR051405">
    <property type="entry name" value="phD/YefM_antitoxin"/>
</dbReference>
<reference evidence="3 4" key="1">
    <citation type="journal article" date="2022" name="Genome Biol. Evol.">
        <title>Host diet, physiology and behaviors set the stage for Lachnospiraceae cladogenesis.</title>
        <authorList>
            <person name="Vera-Ponce De Leon A."/>
            <person name="Schneider M."/>
            <person name="Jahnes B.C."/>
            <person name="Sadowski V."/>
            <person name="Camuy-Velez L.A."/>
            <person name="Duan J."/>
            <person name="Sabree Z.L."/>
        </authorList>
    </citation>
    <scope>NUCLEOTIDE SEQUENCE [LARGE SCALE GENOMIC DNA]</scope>
    <source>
        <strain evidence="3 4">PAL227</strain>
    </source>
</reference>
<proteinExistence type="inferred from homology"/>
<dbReference type="RefSeq" id="WP_435158157.1">
    <property type="nucleotide sequence ID" value="NZ_JBNYWY010000006.1"/>
</dbReference>
<comment type="function">
    <text evidence="2">Antitoxin component of a type II toxin-antitoxin (TA) system.</text>
</comment>
<dbReference type="NCBIfam" id="TIGR01552">
    <property type="entry name" value="phd_fam"/>
    <property type="match status" value="1"/>
</dbReference>
<comment type="caution">
    <text evidence="3">The sequence shown here is derived from an EMBL/GenBank/DDBJ whole genome shotgun (WGS) entry which is preliminary data.</text>
</comment>
<sequence>MTIKESEVFVMQADIRPSSDLRNHYNDISRQCKESKEPVIITVNGRGDTAIMALQTYKQMEAELELYRTLAEAEDDVRNGRVMPIDNTFASLRSMLNGEENV</sequence>
<evidence type="ECO:0000313" key="4">
    <source>
        <dbReference type="Proteomes" id="UP001523565"/>
    </source>
</evidence>
<dbReference type="Pfam" id="PF02604">
    <property type="entry name" value="PhdYeFM_antitox"/>
    <property type="match status" value="1"/>
</dbReference>
<dbReference type="InterPro" id="IPR006442">
    <property type="entry name" value="Antitoxin_Phd/YefM"/>
</dbReference>
<evidence type="ECO:0000256" key="2">
    <source>
        <dbReference type="RuleBase" id="RU362080"/>
    </source>
</evidence>
<accession>A0ABT1EG46</accession>
<keyword evidence="4" id="KW-1185">Reference proteome</keyword>
<dbReference type="SUPFAM" id="SSF143120">
    <property type="entry name" value="YefM-like"/>
    <property type="match status" value="1"/>
</dbReference>
<protein>
    <recommendedName>
        <fullName evidence="2">Antitoxin</fullName>
    </recommendedName>
</protein>
<dbReference type="PANTHER" id="PTHR33713:SF6">
    <property type="entry name" value="ANTITOXIN YEFM"/>
    <property type="match status" value="1"/>
</dbReference>
<dbReference type="Proteomes" id="UP001523565">
    <property type="component" value="Unassembled WGS sequence"/>
</dbReference>
<evidence type="ECO:0000256" key="1">
    <source>
        <dbReference type="ARBA" id="ARBA00009981"/>
    </source>
</evidence>
<dbReference type="PANTHER" id="PTHR33713">
    <property type="entry name" value="ANTITOXIN YAFN-RELATED"/>
    <property type="match status" value="1"/>
</dbReference>
<name>A0ABT1EG46_9FIRM</name>
<comment type="similarity">
    <text evidence="1 2">Belongs to the phD/YefM antitoxin family.</text>
</comment>
<organism evidence="3 4">
    <name type="scientific">Ohessyouella blattaphilus</name>
    <dbReference type="NCBI Taxonomy" id="2949333"/>
    <lineage>
        <taxon>Bacteria</taxon>
        <taxon>Bacillati</taxon>
        <taxon>Bacillota</taxon>
        <taxon>Clostridia</taxon>
        <taxon>Lachnospirales</taxon>
        <taxon>Lachnospiraceae</taxon>
        <taxon>Ohessyouella</taxon>
    </lineage>
</organism>
<dbReference type="Gene3D" id="3.40.1620.10">
    <property type="entry name" value="YefM-like domain"/>
    <property type="match status" value="1"/>
</dbReference>
<dbReference type="InterPro" id="IPR036165">
    <property type="entry name" value="YefM-like_sf"/>
</dbReference>